<name>A0A1F8DJB5_9BACT</name>
<dbReference type="CDD" id="cd02947">
    <property type="entry name" value="TRX_family"/>
    <property type="match status" value="1"/>
</dbReference>
<gene>
    <name evidence="11" type="ORF">A2573_01335</name>
</gene>
<keyword evidence="2" id="KW-0813">Transport</keyword>
<evidence type="ECO:0000256" key="1">
    <source>
        <dbReference type="ARBA" id="ARBA00008987"/>
    </source>
</evidence>
<dbReference type="Gene3D" id="3.40.30.10">
    <property type="entry name" value="Glutaredoxin"/>
    <property type="match status" value="1"/>
</dbReference>
<dbReference type="InterPro" id="IPR005746">
    <property type="entry name" value="Thioredoxin"/>
</dbReference>
<dbReference type="SUPFAM" id="SSF52833">
    <property type="entry name" value="Thioredoxin-like"/>
    <property type="match status" value="1"/>
</dbReference>
<evidence type="ECO:0000259" key="10">
    <source>
        <dbReference type="PROSITE" id="PS51352"/>
    </source>
</evidence>
<feature type="active site" description="Nucleophile" evidence="8">
    <location>
        <position position="31"/>
    </location>
</feature>
<dbReference type="PROSITE" id="PS51352">
    <property type="entry name" value="THIOREDOXIN_2"/>
    <property type="match status" value="1"/>
</dbReference>
<dbReference type="Proteomes" id="UP000177596">
    <property type="component" value="Unassembled WGS sequence"/>
</dbReference>
<feature type="site" description="Contributes to redox potential value" evidence="8">
    <location>
        <position position="32"/>
    </location>
</feature>
<keyword evidence="3" id="KW-0249">Electron transport</keyword>
<evidence type="ECO:0000313" key="11">
    <source>
        <dbReference type="EMBL" id="OGM88704.1"/>
    </source>
</evidence>
<dbReference type="GO" id="GO:0045454">
    <property type="term" value="P:cell redox homeostasis"/>
    <property type="evidence" value="ECO:0007669"/>
    <property type="project" value="TreeGrafter"/>
</dbReference>
<sequence length="108" mass="11825">MSAGNITDKDFDTQVLGNKLPVLVDFWAAWCGPCRMAAPVLEELSETYKDKVLVVKLNIDENPASPQKYGVMSIPTTILFKGGKEIGRQVGFSGKEAFEQLMKKGVTS</sequence>
<accession>A0A1F8DJB5</accession>
<comment type="similarity">
    <text evidence="1 7">Belongs to the thioredoxin family.</text>
</comment>
<feature type="disulfide bond" description="Redox-active" evidence="9">
    <location>
        <begin position="31"/>
        <end position="34"/>
    </location>
</feature>
<comment type="caution">
    <text evidence="11">The sequence shown here is derived from an EMBL/GenBank/DDBJ whole genome shotgun (WGS) entry which is preliminary data.</text>
</comment>
<evidence type="ECO:0000256" key="5">
    <source>
        <dbReference type="ARBA" id="ARBA00023284"/>
    </source>
</evidence>
<keyword evidence="5 9" id="KW-0676">Redox-active center</keyword>
<feature type="site" description="Deprotonates C-terminal active site Cys" evidence="8">
    <location>
        <position position="25"/>
    </location>
</feature>
<dbReference type="PANTHER" id="PTHR45663">
    <property type="entry name" value="GEO12009P1"/>
    <property type="match status" value="1"/>
</dbReference>
<dbReference type="GO" id="GO:0005829">
    <property type="term" value="C:cytosol"/>
    <property type="evidence" value="ECO:0007669"/>
    <property type="project" value="TreeGrafter"/>
</dbReference>
<dbReference type="AlphaFoldDB" id="A0A1F8DJB5"/>
<evidence type="ECO:0000256" key="9">
    <source>
        <dbReference type="PIRSR" id="PIRSR000077-4"/>
    </source>
</evidence>
<evidence type="ECO:0000256" key="8">
    <source>
        <dbReference type="PIRSR" id="PIRSR000077-1"/>
    </source>
</evidence>
<evidence type="ECO:0000256" key="7">
    <source>
        <dbReference type="PIRNR" id="PIRNR000077"/>
    </source>
</evidence>
<dbReference type="PIRSF" id="PIRSF000077">
    <property type="entry name" value="Thioredoxin"/>
    <property type="match status" value="1"/>
</dbReference>
<dbReference type="PRINTS" id="PR00421">
    <property type="entry name" value="THIOREDOXIN"/>
</dbReference>
<organism evidence="11 12">
    <name type="scientific">Candidatus Woesebacteria bacterium RIFOXYD1_FULL_43_18</name>
    <dbReference type="NCBI Taxonomy" id="1802551"/>
    <lineage>
        <taxon>Bacteria</taxon>
        <taxon>Candidatus Woeseibacteriota</taxon>
    </lineage>
</organism>
<evidence type="ECO:0000256" key="3">
    <source>
        <dbReference type="ARBA" id="ARBA00022982"/>
    </source>
</evidence>
<evidence type="ECO:0000313" key="12">
    <source>
        <dbReference type="Proteomes" id="UP000177596"/>
    </source>
</evidence>
<dbReference type="PANTHER" id="PTHR45663:SF11">
    <property type="entry name" value="GEO12009P1"/>
    <property type="match status" value="1"/>
</dbReference>
<dbReference type="Pfam" id="PF00085">
    <property type="entry name" value="Thioredoxin"/>
    <property type="match status" value="1"/>
</dbReference>
<evidence type="ECO:0000256" key="6">
    <source>
        <dbReference type="NCBIfam" id="TIGR01068"/>
    </source>
</evidence>
<proteinExistence type="inferred from homology"/>
<evidence type="ECO:0000256" key="4">
    <source>
        <dbReference type="ARBA" id="ARBA00023157"/>
    </source>
</evidence>
<protein>
    <recommendedName>
        <fullName evidence="6 7">Thioredoxin</fullName>
    </recommendedName>
</protein>
<dbReference type="EMBL" id="MGIL01000006">
    <property type="protein sequence ID" value="OGM88704.1"/>
    <property type="molecule type" value="Genomic_DNA"/>
</dbReference>
<evidence type="ECO:0000256" key="2">
    <source>
        <dbReference type="ARBA" id="ARBA00022448"/>
    </source>
</evidence>
<dbReference type="InterPro" id="IPR036249">
    <property type="entry name" value="Thioredoxin-like_sf"/>
</dbReference>
<feature type="domain" description="Thioredoxin" evidence="10">
    <location>
        <begin position="1"/>
        <end position="108"/>
    </location>
</feature>
<dbReference type="InterPro" id="IPR013766">
    <property type="entry name" value="Thioredoxin_domain"/>
</dbReference>
<reference evidence="11 12" key="1">
    <citation type="journal article" date="2016" name="Nat. Commun.">
        <title>Thousands of microbial genomes shed light on interconnected biogeochemical processes in an aquifer system.</title>
        <authorList>
            <person name="Anantharaman K."/>
            <person name="Brown C.T."/>
            <person name="Hug L.A."/>
            <person name="Sharon I."/>
            <person name="Castelle C.J."/>
            <person name="Probst A.J."/>
            <person name="Thomas B.C."/>
            <person name="Singh A."/>
            <person name="Wilkins M.J."/>
            <person name="Karaoz U."/>
            <person name="Brodie E.L."/>
            <person name="Williams K.H."/>
            <person name="Hubbard S.S."/>
            <person name="Banfield J.F."/>
        </authorList>
    </citation>
    <scope>NUCLEOTIDE SEQUENCE [LARGE SCALE GENOMIC DNA]</scope>
</reference>
<dbReference type="NCBIfam" id="TIGR01068">
    <property type="entry name" value="thioredoxin"/>
    <property type="match status" value="1"/>
</dbReference>
<feature type="site" description="Contributes to redox potential value" evidence="8">
    <location>
        <position position="33"/>
    </location>
</feature>
<dbReference type="FunFam" id="3.40.30.10:FF:000001">
    <property type="entry name" value="Thioredoxin"/>
    <property type="match status" value="1"/>
</dbReference>
<feature type="active site" description="Nucleophile" evidence="8">
    <location>
        <position position="34"/>
    </location>
</feature>
<dbReference type="GO" id="GO:0015035">
    <property type="term" value="F:protein-disulfide reductase activity"/>
    <property type="evidence" value="ECO:0007669"/>
    <property type="project" value="UniProtKB-UniRule"/>
</dbReference>
<keyword evidence="4 9" id="KW-1015">Disulfide bond</keyword>